<sequence length="55" mass="6246">MLRFVLPVLPRVDEKRDRRRASEAPIHERGARVPPGRHAASVRSYRTGTPGGKRE</sequence>
<name>A0ABZ0WFZ8_9BURK</name>
<evidence type="ECO:0000256" key="1">
    <source>
        <dbReference type="SAM" id="MobiDB-lite"/>
    </source>
</evidence>
<keyword evidence="3" id="KW-1185">Reference proteome</keyword>
<dbReference type="RefSeq" id="WP_157977880.1">
    <property type="nucleotide sequence ID" value="NZ_CP139965.1"/>
</dbReference>
<dbReference type="EMBL" id="CP139965">
    <property type="protein sequence ID" value="WQD76276.1"/>
    <property type="molecule type" value="Genomic_DNA"/>
</dbReference>
<dbReference type="Proteomes" id="UP001325479">
    <property type="component" value="Chromosome"/>
</dbReference>
<evidence type="ECO:0000313" key="3">
    <source>
        <dbReference type="Proteomes" id="UP001325479"/>
    </source>
</evidence>
<feature type="region of interest" description="Disordered" evidence="1">
    <location>
        <begin position="15"/>
        <end position="55"/>
    </location>
</feature>
<accession>A0ABZ0WFZ8</accession>
<evidence type="ECO:0000313" key="2">
    <source>
        <dbReference type="EMBL" id="WQD76276.1"/>
    </source>
</evidence>
<reference evidence="2 3" key="1">
    <citation type="submission" date="2023-12" db="EMBL/GenBank/DDBJ databases">
        <title>Genome sequencing and assembly of bacterial species from a model synthetic community.</title>
        <authorList>
            <person name="Hogle S.L."/>
        </authorList>
    </citation>
    <scope>NUCLEOTIDE SEQUENCE [LARGE SCALE GENOMIC DNA]</scope>
    <source>
        <strain evidence="2 3">HAMBI 2494</strain>
    </source>
</reference>
<gene>
    <name evidence="2" type="ORF">U0042_19460</name>
</gene>
<proteinExistence type="predicted"/>
<feature type="compositionally biased region" description="Basic and acidic residues" evidence="1">
    <location>
        <begin position="15"/>
        <end position="31"/>
    </location>
</feature>
<protein>
    <submittedName>
        <fullName evidence="2">Uncharacterized protein</fullName>
    </submittedName>
</protein>
<organism evidence="2 3">
    <name type="scientific">Paraburkholderia kururiensis</name>
    <dbReference type="NCBI Taxonomy" id="984307"/>
    <lineage>
        <taxon>Bacteria</taxon>
        <taxon>Pseudomonadati</taxon>
        <taxon>Pseudomonadota</taxon>
        <taxon>Betaproteobacteria</taxon>
        <taxon>Burkholderiales</taxon>
        <taxon>Burkholderiaceae</taxon>
        <taxon>Paraburkholderia</taxon>
    </lineage>
</organism>